<proteinExistence type="predicted"/>
<feature type="transmembrane region" description="Helical" evidence="8">
    <location>
        <begin position="272"/>
        <end position="297"/>
    </location>
</feature>
<evidence type="ECO:0000256" key="5">
    <source>
        <dbReference type="ARBA" id="ARBA00023136"/>
    </source>
</evidence>
<evidence type="ECO:0000256" key="8">
    <source>
        <dbReference type="SAM" id="Phobius"/>
    </source>
</evidence>
<feature type="chain" id="PRO_5041993564" description="Ionotropic glutamate receptor C-terminal domain-containing protein" evidence="9">
    <location>
        <begin position="21"/>
        <end position="355"/>
    </location>
</feature>
<keyword evidence="3 8" id="KW-0812">Transmembrane</keyword>
<dbReference type="AlphaFoldDB" id="A0AAD3H9D4"/>
<comment type="caution">
    <text evidence="11">The sequence shown here is derived from an EMBL/GenBank/DDBJ whole genome shotgun (WGS) entry which is preliminary data.</text>
</comment>
<keyword evidence="9" id="KW-0732">Signal</keyword>
<dbReference type="InterPro" id="IPR001320">
    <property type="entry name" value="Iontro_rcpt_C"/>
</dbReference>
<evidence type="ECO:0000256" key="2">
    <source>
        <dbReference type="ARBA" id="ARBA00022475"/>
    </source>
</evidence>
<keyword evidence="12" id="KW-1185">Reference proteome</keyword>
<dbReference type="PANTHER" id="PTHR42643">
    <property type="entry name" value="IONOTROPIC RECEPTOR 20A-RELATED"/>
    <property type="match status" value="1"/>
</dbReference>
<keyword evidence="2" id="KW-1003">Cell membrane</keyword>
<dbReference type="PANTHER" id="PTHR42643:SF24">
    <property type="entry name" value="IONOTROPIC RECEPTOR 60A"/>
    <property type="match status" value="1"/>
</dbReference>
<evidence type="ECO:0000313" key="11">
    <source>
        <dbReference type="EMBL" id="GFH55066.1"/>
    </source>
</evidence>
<evidence type="ECO:0000259" key="10">
    <source>
        <dbReference type="Pfam" id="PF00060"/>
    </source>
</evidence>
<dbReference type="EMBL" id="BLLK01000047">
    <property type="protein sequence ID" value="GFH55066.1"/>
    <property type="molecule type" value="Genomic_DNA"/>
</dbReference>
<gene>
    <name evidence="11" type="ORF">CTEN210_11542</name>
</gene>
<feature type="signal peptide" evidence="9">
    <location>
        <begin position="1"/>
        <end position="20"/>
    </location>
</feature>
<dbReference type="Pfam" id="PF00060">
    <property type="entry name" value="Lig_chan"/>
    <property type="match status" value="1"/>
</dbReference>
<keyword evidence="6" id="KW-0675">Receptor</keyword>
<evidence type="ECO:0000256" key="1">
    <source>
        <dbReference type="ARBA" id="ARBA00004651"/>
    </source>
</evidence>
<dbReference type="SUPFAM" id="SSF53850">
    <property type="entry name" value="Periplasmic binding protein-like II"/>
    <property type="match status" value="1"/>
</dbReference>
<evidence type="ECO:0000256" key="6">
    <source>
        <dbReference type="ARBA" id="ARBA00023170"/>
    </source>
</evidence>
<dbReference type="GO" id="GO:0015276">
    <property type="term" value="F:ligand-gated monoatomic ion channel activity"/>
    <property type="evidence" value="ECO:0007669"/>
    <property type="project" value="InterPro"/>
</dbReference>
<name>A0AAD3H9D4_9STRA</name>
<dbReference type="InterPro" id="IPR052192">
    <property type="entry name" value="Insect_Ionotropic_Sensory_Rcpt"/>
</dbReference>
<comment type="subcellular location">
    <subcellularLocation>
        <location evidence="1">Cell membrane</location>
        <topology evidence="1">Multi-pass membrane protein</topology>
    </subcellularLocation>
</comment>
<evidence type="ECO:0000256" key="9">
    <source>
        <dbReference type="SAM" id="SignalP"/>
    </source>
</evidence>
<reference evidence="11 12" key="1">
    <citation type="journal article" date="2021" name="Sci. Rep.">
        <title>The genome of the diatom Chaetoceros tenuissimus carries an ancient integrated fragment of an extant virus.</title>
        <authorList>
            <person name="Hongo Y."/>
            <person name="Kimura K."/>
            <person name="Takaki Y."/>
            <person name="Yoshida Y."/>
            <person name="Baba S."/>
            <person name="Kobayashi G."/>
            <person name="Nagasaki K."/>
            <person name="Hano T."/>
            <person name="Tomaru Y."/>
        </authorList>
    </citation>
    <scope>NUCLEOTIDE SEQUENCE [LARGE SCALE GENOMIC DNA]</scope>
    <source>
        <strain evidence="11 12">NIES-3715</strain>
    </source>
</reference>
<feature type="transmembrane region" description="Helical" evidence="8">
    <location>
        <begin position="241"/>
        <end position="260"/>
    </location>
</feature>
<keyword evidence="7" id="KW-0325">Glycoprotein</keyword>
<evidence type="ECO:0000256" key="3">
    <source>
        <dbReference type="ARBA" id="ARBA00022692"/>
    </source>
</evidence>
<organism evidence="11 12">
    <name type="scientific">Chaetoceros tenuissimus</name>
    <dbReference type="NCBI Taxonomy" id="426638"/>
    <lineage>
        <taxon>Eukaryota</taxon>
        <taxon>Sar</taxon>
        <taxon>Stramenopiles</taxon>
        <taxon>Ochrophyta</taxon>
        <taxon>Bacillariophyta</taxon>
        <taxon>Coscinodiscophyceae</taxon>
        <taxon>Chaetocerotophycidae</taxon>
        <taxon>Chaetocerotales</taxon>
        <taxon>Chaetocerotaceae</taxon>
        <taxon>Chaetoceros</taxon>
    </lineage>
</organism>
<dbReference type="GO" id="GO:0005886">
    <property type="term" value="C:plasma membrane"/>
    <property type="evidence" value="ECO:0007669"/>
    <property type="project" value="UniProtKB-SubCell"/>
</dbReference>
<sequence length="355" mass="39292">MISLILLLQAPLHLLRSISSLIEAAIVTDGPLLPNPDLYVEPFNTAVSYCQDFCDLQSKFHNGEVELRTAFQGRQINVNIGYDSSVINFLEDGTIDPLEPGIMIEVLDEVARRGGFTWIDSFVYEQAPPPDKSWTDLLVWSIATYDISVNWWFTTPERVALGASFPTAWYDAAQIIGEKQDVDTFDSGFDLLFWAKPFNQGVWWTLLGTMVLTGFVFLYVEEGTLKELSHSDEDNPKPGSIVSLIITYIHKSFLVVTGHLEVSPATHAGQVVSFSMAFFAVLIVSAYTANLASFLVVQKASNVQINTVNDIIKIGGSICVYKSTAVEDELRGTYGNAILVPKDDDKDVMMGVANR</sequence>
<accession>A0AAD3H9D4</accession>
<evidence type="ECO:0000313" key="12">
    <source>
        <dbReference type="Proteomes" id="UP001054902"/>
    </source>
</evidence>
<dbReference type="Proteomes" id="UP001054902">
    <property type="component" value="Unassembled WGS sequence"/>
</dbReference>
<dbReference type="Gene3D" id="1.10.287.70">
    <property type="match status" value="1"/>
</dbReference>
<evidence type="ECO:0000256" key="4">
    <source>
        <dbReference type="ARBA" id="ARBA00022989"/>
    </source>
</evidence>
<evidence type="ECO:0000256" key="7">
    <source>
        <dbReference type="ARBA" id="ARBA00023180"/>
    </source>
</evidence>
<protein>
    <recommendedName>
        <fullName evidence="10">Ionotropic glutamate receptor C-terminal domain-containing protein</fullName>
    </recommendedName>
</protein>
<keyword evidence="5 8" id="KW-0472">Membrane</keyword>
<keyword evidence="4 8" id="KW-1133">Transmembrane helix</keyword>
<feature type="transmembrane region" description="Helical" evidence="8">
    <location>
        <begin position="201"/>
        <end position="220"/>
    </location>
</feature>
<feature type="domain" description="Ionotropic glutamate receptor C-terminal" evidence="10">
    <location>
        <begin position="201"/>
        <end position="326"/>
    </location>
</feature>